<sequence length="105" mass="11197">MRHAPPRAECARKGTATMKDERDAAGRAVVYPTVSCGAEAVQDSIVVMDLFMATAPEHMPRGDRRVVTVLPPELALNLAGQLRQAAERCQAARAEKQAKGSTPAA</sequence>
<accession>A0ABX2ADK8</accession>
<organism evidence="1 2">
    <name type="scientific">Komagataeibacter melomenusus</name>
    <dbReference type="NCBI Taxonomy" id="2766578"/>
    <lineage>
        <taxon>Bacteria</taxon>
        <taxon>Pseudomonadati</taxon>
        <taxon>Pseudomonadota</taxon>
        <taxon>Alphaproteobacteria</taxon>
        <taxon>Acetobacterales</taxon>
        <taxon>Acetobacteraceae</taxon>
        <taxon>Komagataeibacter</taxon>
    </lineage>
</organism>
<proteinExistence type="predicted"/>
<name>A0ABX2ADK8_9PROT</name>
<dbReference type="EMBL" id="JABJWC010000014">
    <property type="protein sequence ID" value="NPC66226.1"/>
    <property type="molecule type" value="Genomic_DNA"/>
</dbReference>
<keyword evidence="2" id="KW-1185">Reference proteome</keyword>
<reference evidence="1 2" key="1">
    <citation type="journal article" date="2020" name="Microorganisms">
        <title>Description of Komagataeibacter melaceti sp. nov. and Komagataeibacter melomenusus sp. nov. Isolated from Apple Cider Vinegar.</title>
        <authorList>
            <person name="Maric L."/>
            <person name="Cleenwerck I."/>
            <person name="Accetto T."/>
            <person name="Vandamme P."/>
            <person name="Trcek J."/>
        </authorList>
    </citation>
    <scope>NUCLEOTIDE SEQUENCE [LARGE SCALE GENOMIC DNA]</scope>
    <source>
        <strain evidence="1 2">AV436</strain>
    </source>
</reference>
<evidence type="ECO:0000313" key="1">
    <source>
        <dbReference type="EMBL" id="NPC66226.1"/>
    </source>
</evidence>
<dbReference type="Proteomes" id="UP000623090">
    <property type="component" value="Unassembled WGS sequence"/>
</dbReference>
<comment type="caution">
    <text evidence="1">The sequence shown here is derived from an EMBL/GenBank/DDBJ whole genome shotgun (WGS) entry which is preliminary data.</text>
</comment>
<evidence type="ECO:0000313" key="2">
    <source>
        <dbReference type="Proteomes" id="UP000623090"/>
    </source>
</evidence>
<protein>
    <submittedName>
        <fullName evidence="1">Uncharacterized protein</fullName>
    </submittedName>
</protein>
<gene>
    <name evidence="1" type="ORF">HNW77_07465</name>
</gene>